<accession>A0A3N0EAJ9</accession>
<dbReference type="CDD" id="cd20736">
    <property type="entry name" value="PoNe_Nuclease"/>
    <property type="match status" value="1"/>
</dbReference>
<evidence type="ECO:0000256" key="1">
    <source>
        <dbReference type="ARBA" id="ARBA00006738"/>
    </source>
</evidence>
<dbReference type="InterPro" id="IPR011335">
    <property type="entry name" value="Restrct_endonuc-II-like"/>
</dbReference>
<dbReference type="HAMAP" id="MF_00048">
    <property type="entry name" value="UPF0102"/>
    <property type="match status" value="1"/>
</dbReference>
<proteinExistence type="inferred from homology"/>
<dbReference type="GO" id="GO:0003676">
    <property type="term" value="F:nucleic acid binding"/>
    <property type="evidence" value="ECO:0007669"/>
    <property type="project" value="InterPro"/>
</dbReference>
<keyword evidence="4" id="KW-1185">Reference proteome</keyword>
<dbReference type="PANTHER" id="PTHR34039:SF1">
    <property type="entry name" value="UPF0102 PROTEIN YRAN"/>
    <property type="match status" value="1"/>
</dbReference>
<dbReference type="Proteomes" id="UP000269198">
    <property type="component" value="Unassembled WGS sequence"/>
</dbReference>
<dbReference type="OrthoDB" id="9794876at2"/>
<gene>
    <name evidence="3" type="ORF">EFW17_10805</name>
</gene>
<dbReference type="Pfam" id="PF02021">
    <property type="entry name" value="UPF0102"/>
    <property type="match status" value="1"/>
</dbReference>
<dbReference type="RefSeq" id="WP_123201219.1">
    <property type="nucleotide sequence ID" value="NZ_RJMB01000009.1"/>
</dbReference>
<dbReference type="PANTHER" id="PTHR34039">
    <property type="entry name" value="UPF0102 PROTEIN YRAN"/>
    <property type="match status" value="1"/>
</dbReference>
<evidence type="ECO:0000313" key="3">
    <source>
        <dbReference type="EMBL" id="RNL84779.1"/>
    </source>
</evidence>
<dbReference type="InterPro" id="IPR003509">
    <property type="entry name" value="UPF0102_YraN-like"/>
</dbReference>
<evidence type="ECO:0000313" key="4">
    <source>
        <dbReference type="Proteomes" id="UP000269198"/>
    </source>
</evidence>
<dbReference type="NCBIfam" id="NF009154">
    <property type="entry name" value="PRK12497.3-3"/>
    <property type="match status" value="1"/>
</dbReference>
<dbReference type="Gene3D" id="3.40.1350.10">
    <property type="match status" value="1"/>
</dbReference>
<evidence type="ECO:0000256" key="2">
    <source>
        <dbReference type="HAMAP-Rule" id="MF_00048"/>
    </source>
</evidence>
<sequence>MATSVRGRSEPRNALGRRGEELAAAHLRRNAGMRLLARNWRCAAGEIDIVARAAGVLVIAEVKTRTSLRFGSPLEAVTPEKRRRLRRLARLWAIQNGAGEARARIDTVAVLVPPHGPCLIKHQPGVA</sequence>
<dbReference type="SUPFAM" id="SSF52980">
    <property type="entry name" value="Restriction endonuclease-like"/>
    <property type="match status" value="1"/>
</dbReference>
<comment type="caution">
    <text evidence="3">The sequence shown here is derived from an EMBL/GenBank/DDBJ whole genome shotgun (WGS) entry which is preliminary data.</text>
</comment>
<protein>
    <recommendedName>
        <fullName evidence="2">UPF0102 protein EFW17_10805</fullName>
    </recommendedName>
</protein>
<organism evidence="3 4">
    <name type="scientific">Halostreptopolyspora alba</name>
    <dbReference type="NCBI Taxonomy" id="2487137"/>
    <lineage>
        <taxon>Bacteria</taxon>
        <taxon>Bacillati</taxon>
        <taxon>Actinomycetota</taxon>
        <taxon>Actinomycetes</taxon>
        <taxon>Streptosporangiales</taxon>
        <taxon>Nocardiopsidaceae</taxon>
        <taxon>Halostreptopolyspora</taxon>
    </lineage>
</organism>
<dbReference type="EMBL" id="RJMB01000009">
    <property type="protein sequence ID" value="RNL84779.1"/>
    <property type="molecule type" value="Genomic_DNA"/>
</dbReference>
<name>A0A3N0EAJ9_9ACTN</name>
<reference evidence="3 4" key="1">
    <citation type="submission" date="2018-11" db="EMBL/GenBank/DDBJ databases">
        <title>The genome draft of YIM 96095.</title>
        <authorList>
            <person name="Tang S.-K."/>
            <person name="Chunyu W.-X."/>
            <person name="Feng Y.-Z."/>
        </authorList>
    </citation>
    <scope>NUCLEOTIDE SEQUENCE [LARGE SCALE GENOMIC DNA]</scope>
    <source>
        <strain evidence="3 4">YIM 96095</strain>
    </source>
</reference>
<dbReference type="AlphaFoldDB" id="A0A3N0EAJ9"/>
<dbReference type="InterPro" id="IPR011856">
    <property type="entry name" value="tRNA_endonuc-like_dom_sf"/>
</dbReference>
<comment type="similarity">
    <text evidence="1 2">Belongs to the UPF0102 family.</text>
</comment>